<reference evidence="2 3" key="1">
    <citation type="submission" date="2020-08" db="EMBL/GenBank/DDBJ databases">
        <authorList>
            <person name="Hejnol A."/>
        </authorList>
    </citation>
    <scope>NUCLEOTIDE SEQUENCE [LARGE SCALE GENOMIC DNA]</scope>
</reference>
<dbReference type="AlphaFoldDB" id="A0A7I8VZ84"/>
<accession>A0A7I8VZ84</accession>
<feature type="transmembrane region" description="Helical" evidence="1">
    <location>
        <begin position="113"/>
        <end position="135"/>
    </location>
</feature>
<evidence type="ECO:0000313" key="3">
    <source>
        <dbReference type="Proteomes" id="UP000549394"/>
    </source>
</evidence>
<proteinExistence type="predicted"/>
<keyword evidence="1" id="KW-0812">Transmembrane</keyword>
<organism evidence="2 3">
    <name type="scientific">Dimorphilus gyrociliatus</name>
    <dbReference type="NCBI Taxonomy" id="2664684"/>
    <lineage>
        <taxon>Eukaryota</taxon>
        <taxon>Metazoa</taxon>
        <taxon>Spiralia</taxon>
        <taxon>Lophotrochozoa</taxon>
        <taxon>Annelida</taxon>
        <taxon>Polychaeta</taxon>
        <taxon>Polychaeta incertae sedis</taxon>
        <taxon>Dinophilidae</taxon>
        <taxon>Dimorphilus</taxon>
    </lineage>
</organism>
<dbReference type="Proteomes" id="UP000549394">
    <property type="component" value="Unassembled WGS sequence"/>
</dbReference>
<sequence>MGKLINNWFSAIGIFIIVFIVFPSVYILMLKDNIYKAYEIMPKESRTAAEDVIKANVDSNMEISTNNFSLLKNYLSSHKRHENVKIEQSNVSTVKQKIQADVKWFIAGEYGPFVLFLTLFGFSAFFCLPTSFFYIYKRCSIDNPQDMHYKTRKQLYCLLILLIVCLPMATISMYTFFFKALRSREDIQSKVIIESFRHQIGYYEIALYALFMMGAGFSLMIPCASIYLLRQLNQEQYSFDDYFGDDDVFNTTVVVPASSPDPESPKVTSPKFLISFPGLNINKKKIIAPPSYKLRPPNYEEAVLTHYTFEQID</sequence>
<dbReference type="EMBL" id="CAJFCJ010000014">
    <property type="protein sequence ID" value="CAD5121647.1"/>
    <property type="molecule type" value="Genomic_DNA"/>
</dbReference>
<evidence type="ECO:0000313" key="2">
    <source>
        <dbReference type="EMBL" id="CAD5121647.1"/>
    </source>
</evidence>
<feature type="transmembrane region" description="Helical" evidence="1">
    <location>
        <begin position="7"/>
        <end position="29"/>
    </location>
</feature>
<comment type="caution">
    <text evidence="2">The sequence shown here is derived from an EMBL/GenBank/DDBJ whole genome shotgun (WGS) entry which is preliminary data.</text>
</comment>
<keyword evidence="1" id="KW-1133">Transmembrane helix</keyword>
<name>A0A7I8VZ84_9ANNE</name>
<feature type="transmembrane region" description="Helical" evidence="1">
    <location>
        <begin position="205"/>
        <end position="229"/>
    </location>
</feature>
<evidence type="ECO:0000256" key="1">
    <source>
        <dbReference type="SAM" id="Phobius"/>
    </source>
</evidence>
<keyword evidence="3" id="KW-1185">Reference proteome</keyword>
<keyword evidence="1" id="KW-0472">Membrane</keyword>
<gene>
    <name evidence="2" type="ORF">DGYR_LOCUS9570</name>
</gene>
<protein>
    <submittedName>
        <fullName evidence="2">DgyrCDS10141</fullName>
    </submittedName>
</protein>
<feature type="transmembrane region" description="Helical" evidence="1">
    <location>
        <begin position="155"/>
        <end position="177"/>
    </location>
</feature>